<dbReference type="GO" id="GO:0015221">
    <property type="term" value="F:lipopolysaccharide transmembrane transporter activity"/>
    <property type="evidence" value="ECO:0007669"/>
    <property type="project" value="InterPro"/>
</dbReference>
<dbReference type="Pfam" id="PF06835">
    <property type="entry name" value="LptC"/>
    <property type="match status" value="1"/>
</dbReference>
<proteinExistence type="predicted"/>
<dbReference type="EMBL" id="UINC01001500">
    <property type="protein sequence ID" value="SUZ82281.1"/>
    <property type="molecule type" value="Genomic_DNA"/>
</dbReference>
<dbReference type="AlphaFoldDB" id="A0A381QSD2"/>
<organism evidence="1">
    <name type="scientific">marine metagenome</name>
    <dbReference type="NCBI Taxonomy" id="408172"/>
    <lineage>
        <taxon>unclassified sequences</taxon>
        <taxon>metagenomes</taxon>
        <taxon>ecological metagenomes</taxon>
    </lineage>
</organism>
<dbReference type="GO" id="GO:0005886">
    <property type="term" value="C:plasma membrane"/>
    <property type="evidence" value="ECO:0007669"/>
    <property type="project" value="InterPro"/>
</dbReference>
<dbReference type="InterPro" id="IPR026265">
    <property type="entry name" value="LptC"/>
</dbReference>
<evidence type="ECO:0000313" key="1">
    <source>
        <dbReference type="EMBL" id="SUZ82281.1"/>
    </source>
</evidence>
<accession>A0A381QSD2</accession>
<reference evidence="1" key="1">
    <citation type="submission" date="2018-05" db="EMBL/GenBank/DDBJ databases">
        <authorList>
            <person name="Lanie J.A."/>
            <person name="Ng W.-L."/>
            <person name="Kazmierczak K.M."/>
            <person name="Andrzejewski T.M."/>
            <person name="Davidsen T.M."/>
            <person name="Wayne K.J."/>
            <person name="Tettelin H."/>
            <person name="Glass J.I."/>
            <person name="Rusch D."/>
            <person name="Podicherti R."/>
            <person name="Tsui H.-C.T."/>
            <person name="Winkler M.E."/>
        </authorList>
    </citation>
    <scope>NUCLEOTIDE SEQUENCE</scope>
</reference>
<gene>
    <name evidence="1" type="ORF">METZ01_LOCUS35135</name>
</gene>
<dbReference type="Gene3D" id="2.60.450.10">
    <property type="entry name" value="Lipopolysaccharide (LPS) transport protein A like domain"/>
    <property type="match status" value="1"/>
</dbReference>
<dbReference type="InterPro" id="IPR010664">
    <property type="entry name" value="LipoPS_assembly_LptC-rel"/>
</dbReference>
<dbReference type="NCBIfam" id="TIGR04409">
    <property type="entry name" value="LptC_YrbK"/>
    <property type="match status" value="1"/>
</dbReference>
<name>A0A381QSD2_9ZZZZ</name>
<evidence type="ECO:0008006" key="2">
    <source>
        <dbReference type="Google" id="ProtNLM"/>
    </source>
</evidence>
<sequence>MRIFLLPFFVIISCSNIENETNMHSRTGLPDQESWDVEITLTDEGVMRALVKAGHLEKFNERNYIFLNKNVDVDFFDEEEMHTTNLKSMIAEIDEKTNFMTAIENVVVVSDSGATLFTDTLKWDSKKEIIYTASPIMLTTEKNDTLYGSGFESDVGLNHWKILYPSGVTN</sequence>
<protein>
    <recommendedName>
        <fullName evidence="2">LPS export ABC transporter periplasmic protein LptC</fullName>
    </recommendedName>
</protein>